<protein>
    <recommendedName>
        <fullName evidence="2">Protein kinase domain-containing protein</fullName>
    </recommendedName>
</protein>
<dbReference type="AlphaFoldDB" id="A0A067M6R7"/>
<dbReference type="HOGENOM" id="CLU_000288_7_18_1"/>
<dbReference type="InterPro" id="IPR011009">
    <property type="entry name" value="Kinase-like_dom_sf"/>
</dbReference>
<sequence>MQVGPRLRTSRIAFLSSIYSAHKRYPVGSVLHGCEIAPMKPEKSGEGGFSDCWEGVFLGRHKVAMKTLRAHLADEAAERRLKRETNVWSRLNHPNVLPFIGLYISAEPRSYMISPWMENGHALDYLKLNPETDRVQLLIQVAAGLSYLHGLEPPVVHGDLKANNIFITSPGIARIADFGLSEIVEGASLPRCSTEWFYAGSPRWQAPELLNAETKHDARRTKETDCFAYGRAMLEMFTGYIPFAYLSGGTMSVYEIAARGDFPERPVDKDVIARGLDDSMWRLMENCWNIDPKERPSVASIVSRLSAATALGTRARDDGSFDSSAASSSRKRARRLSVIKSEET</sequence>
<dbReference type="STRING" id="930990.A0A067M6R7"/>
<dbReference type="PANTHER" id="PTHR44329">
    <property type="entry name" value="SERINE/THREONINE-PROTEIN KINASE TNNI3K-RELATED"/>
    <property type="match status" value="1"/>
</dbReference>
<dbReference type="InParanoid" id="A0A067M6R7"/>
<evidence type="ECO:0000259" key="2">
    <source>
        <dbReference type="PROSITE" id="PS50011"/>
    </source>
</evidence>
<name>A0A067M6R7_BOTB1</name>
<dbReference type="EMBL" id="KL198058">
    <property type="protein sequence ID" value="KDQ11463.1"/>
    <property type="molecule type" value="Genomic_DNA"/>
</dbReference>
<dbReference type="SUPFAM" id="SSF56112">
    <property type="entry name" value="Protein kinase-like (PK-like)"/>
    <property type="match status" value="1"/>
</dbReference>
<dbReference type="PROSITE" id="PS00108">
    <property type="entry name" value="PROTEIN_KINASE_ST"/>
    <property type="match status" value="1"/>
</dbReference>
<evidence type="ECO:0000256" key="1">
    <source>
        <dbReference type="SAM" id="MobiDB-lite"/>
    </source>
</evidence>
<accession>A0A067M6R7</accession>
<dbReference type="SMART" id="SM00220">
    <property type="entry name" value="S_TKc"/>
    <property type="match status" value="1"/>
</dbReference>
<dbReference type="InterPro" id="IPR051681">
    <property type="entry name" value="Ser/Thr_Kinases-Pseudokinases"/>
</dbReference>
<evidence type="ECO:0000313" key="3">
    <source>
        <dbReference type="EMBL" id="KDQ11463.1"/>
    </source>
</evidence>
<dbReference type="InterPro" id="IPR008271">
    <property type="entry name" value="Ser/Thr_kinase_AS"/>
</dbReference>
<organism evidence="3 4">
    <name type="scientific">Botryobasidium botryosum (strain FD-172 SS1)</name>
    <dbReference type="NCBI Taxonomy" id="930990"/>
    <lineage>
        <taxon>Eukaryota</taxon>
        <taxon>Fungi</taxon>
        <taxon>Dikarya</taxon>
        <taxon>Basidiomycota</taxon>
        <taxon>Agaricomycotina</taxon>
        <taxon>Agaricomycetes</taxon>
        <taxon>Cantharellales</taxon>
        <taxon>Botryobasidiaceae</taxon>
        <taxon>Botryobasidium</taxon>
    </lineage>
</organism>
<dbReference type="GO" id="GO:0005524">
    <property type="term" value="F:ATP binding"/>
    <property type="evidence" value="ECO:0007669"/>
    <property type="project" value="InterPro"/>
</dbReference>
<evidence type="ECO:0000313" key="4">
    <source>
        <dbReference type="Proteomes" id="UP000027195"/>
    </source>
</evidence>
<dbReference type="Gene3D" id="1.10.510.10">
    <property type="entry name" value="Transferase(Phosphotransferase) domain 1"/>
    <property type="match status" value="1"/>
</dbReference>
<reference evidence="4" key="1">
    <citation type="journal article" date="2014" name="Proc. Natl. Acad. Sci. U.S.A.">
        <title>Extensive sampling of basidiomycete genomes demonstrates inadequacy of the white-rot/brown-rot paradigm for wood decay fungi.</title>
        <authorList>
            <person name="Riley R."/>
            <person name="Salamov A.A."/>
            <person name="Brown D.W."/>
            <person name="Nagy L.G."/>
            <person name="Floudas D."/>
            <person name="Held B.W."/>
            <person name="Levasseur A."/>
            <person name="Lombard V."/>
            <person name="Morin E."/>
            <person name="Otillar R."/>
            <person name="Lindquist E.A."/>
            <person name="Sun H."/>
            <person name="LaButti K.M."/>
            <person name="Schmutz J."/>
            <person name="Jabbour D."/>
            <person name="Luo H."/>
            <person name="Baker S.E."/>
            <person name="Pisabarro A.G."/>
            <person name="Walton J.D."/>
            <person name="Blanchette R.A."/>
            <person name="Henrissat B."/>
            <person name="Martin F."/>
            <person name="Cullen D."/>
            <person name="Hibbett D.S."/>
            <person name="Grigoriev I.V."/>
        </authorList>
    </citation>
    <scope>NUCLEOTIDE SEQUENCE [LARGE SCALE GENOMIC DNA]</scope>
    <source>
        <strain evidence="4">FD-172 SS1</strain>
    </source>
</reference>
<dbReference type="PROSITE" id="PS50011">
    <property type="entry name" value="PROTEIN_KINASE_DOM"/>
    <property type="match status" value="1"/>
</dbReference>
<feature type="region of interest" description="Disordered" evidence="1">
    <location>
        <begin position="314"/>
        <end position="344"/>
    </location>
</feature>
<feature type="domain" description="Protein kinase" evidence="2">
    <location>
        <begin position="38"/>
        <end position="311"/>
    </location>
</feature>
<proteinExistence type="predicted"/>
<dbReference type="Proteomes" id="UP000027195">
    <property type="component" value="Unassembled WGS sequence"/>
</dbReference>
<dbReference type="GO" id="GO:0004674">
    <property type="term" value="F:protein serine/threonine kinase activity"/>
    <property type="evidence" value="ECO:0007669"/>
    <property type="project" value="TreeGrafter"/>
</dbReference>
<dbReference type="InterPro" id="IPR001245">
    <property type="entry name" value="Ser-Thr/Tyr_kinase_cat_dom"/>
</dbReference>
<dbReference type="PANTHER" id="PTHR44329:SF214">
    <property type="entry name" value="PROTEIN KINASE DOMAIN-CONTAINING PROTEIN"/>
    <property type="match status" value="1"/>
</dbReference>
<dbReference type="OrthoDB" id="5966500at2759"/>
<dbReference type="Pfam" id="PF07714">
    <property type="entry name" value="PK_Tyr_Ser-Thr"/>
    <property type="match status" value="1"/>
</dbReference>
<dbReference type="InterPro" id="IPR000719">
    <property type="entry name" value="Prot_kinase_dom"/>
</dbReference>
<gene>
    <name evidence="3" type="ORF">BOTBODRAFT_456001</name>
</gene>
<keyword evidence="4" id="KW-1185">Reference proteome</keyword>